<dbReference type="Gene3D" id="2.70.50.60">
    <property type="entry name" value="abc- transporter (atp binding component) like domain"/>
    <property type="match status" value="1"/>
</dbReference>
<comment type="similarity">
    <text evidence="1">Belongs to the ABC transporter superfamily.</text>
</comment>
<dbReference type="Proteomes" id="UP000254711">
    <property type="component" value="Unassembled WGS sequence"/>
</dbReference>
<sequence>MSSEANAIEICGISKSFPVYERPHHRLWQMLSRRNKQRWYNEFVALKSIDFTIARGETLGVVGRNGSGKSTLLQIICGTLTPSAGEVQVNGRVAALLELGSGFNPEFTGRENVYLNGMVLGLQREEIDERFEDIAAFAEIGDFMDRPVRTYSSGMYVRLAFAVAINVDPDILIVDEALSVGDEAFQRKCFARINRIRENGATILFVSHSASTVIELCDRAVLLDGGELLAVGTPKHVVSRYQKLLYSPSDKVASIRSAIKLESQRGAGAPDLAATQPVAMLAPEALGSTEQCDEDESYLEPGMVPKSTFHYDPVGAAIRDPHIETESGRRVNVLKVGRDYVYTYRVRFSQAATAIRCGMLIKTITGLELAGSVTSWTGDNLPYISADGEIEVRFRFRCAFASGSYFLNAGVQGRLGEEEVYLDRWIDAAMFKVIHEPGRLATTTMDLDITPEINAEGVAMVIS</sequence>
<organism evidence="6 7">
    <name type="scientific">Dyella solisilvae</name>
    <dbReference type="NCBI Taxonomy" id="1920168"/>
    <lineage>
        <taxon>Bacteria</taxon>
        <taxon>Pseudomonadati</taxon>
        <taxon>Pseudomonadota</taxon>
        <taxon>Gammaproteobacteria</taxon>
        <taxon>Lysobacterales</taxon>
        <taxon>Rhodanobacteraceae</taxon>
        <taxon>Dyella</taxon>
    </lineage>
</organism>
<keyword evidence="3" id="KW-0547">Nucleotide-binding</keyword>
<dbReference type="SUPFAM" id="SSF52540">
    <property type="entry name" value="P-loop containing nucleoside triphosphate hydrolases"/>
    <property type="match status" value="1"/>
</dbReference>
<dbReference type="OrthoDB" id="9778870at2"/>
<reference evidence="6 7" key="1">
    <citation type="submission" date="2018-07" db="EMBL/GenBank/DDBJ databases">
        <title>Dyella solisilvae sp. nov., isolated from the pine and broad-leaved mixed forest soil.</title>
        <authorList>
            <person name="Gao Z."/>
            <person name="Qiu L."/>
        </authorList>
    </citation>
    <scope>NUCLEOTIDE SEQUENCE [LARGE SCALE GENOMIC DNA]</scope>
    <source>
        <strain evidence="6 7">DHG54</strain>
    </source>
</reference>
<gene>
    <name evidence="6" type="ORF">DVT68_06500</name>
</gene>
<dbReference type="GO" id="GO:0140359">
    <property type="term" value="F:ABC-type transporter activity"/>
    <property type="evidence" value="ECO:0007669"/>
    <property type="project" value="InterPro"/>
</dbReference>
<dbReference type="CDD" id="cd10147">
    <property type="entry name" value="Wzt_C-like"/>
    <property type="match status" value="1"/>
</dbReference>
<dbReference type="RefSeq" id="WP_114824165.1">
    <property type="nucleotide sequence ID" value="NZ_QQSY01000001.1"/>
</dbReference>
<dbReference type="PANTHER" id="PTHR46743">
    <property type="entry name" value="TEICHOIC ACIDS EXPORT ATP-BINDING PROTEIN TAGH"/>
    <property type="match status" value="1"/>
</dbReference>
<evidence type="ECO:0000256" key="3">
    <source>
        <dbReference type="ARBA" id="ARBA00022741"/>
    </source>
</evidence>
<dbReference type="AlphaFoldDB" id="A0A370KEB7"/>
<evidence type="ECO:0000313" key="7">
    <source>
        <dbReference type="Proteomes" id="UP000254711"/>
    </source>
</evidence>
<dbReference type="InterPro" id="IPR015860">
    <property type="entry name" value="ABC_transpr_TagH-like"/>
</dbReference>
<name>A0A370KEB7_9GAMM</name>
<dbReference type="InterPro" id="IPR027417">
    <property type="entry name" value="P-loop_NTPase"/>
</dbReference>
<keyword evidence="4 6" id="KW-0067">ATP-binding</keyword>
<evidence type="ECO:0000259" key="5">
    <source>
        <dbReference type="PROSITE" id="PS50893"/>
    </source>
</evidence>
<protein>
    <submittedName>
        <fullName evidence="6">ABC transporter ATP-binding protein</fullName>
    </submittedName>
</protein>
<dbReference type="GO" id="GO:0016020">
    <property type="term" value="C:membrane"/>
    <property type="evidence" value="ECO:0007669"/>
    <property type="project" value="InterPro"/>
</dbReference>
<evidence type="ECO:0000256" key="4">
    <source>
        <dbReference type="ARBA" id="ARBA00022840"/>
    </source>
</evidence>
<dbReference type="SMART" id="SM00382">
    <property type="entry name" value="AAA"/>
    <property type="match status" value="1"/>
</dbReference>
<keyword evidence="7" id="KW-1185">Reference proteome</keyword>
<dbReference type="PROSITE" id="PS50893">
    <property type="entry name" value="ABC_TRANSPORTER_2"/>
    <property type="match status" value="1"/>
</dbReference>
<comment type="caution">
    <text evidence="6">The sequence shown here is derived from an EMBL/GenBank/DDBJ whole genome shotgun (WGS) entry which is preliminary data.</text>
</comment>
<accession>A0A370KEB7</accession>
<dbReference type="InterPro" id="IPR050683">
    <property type="entry name" value="Bact_Polysacc_Export_ATP-bd"/>
</dbReference>
<evidence type="ECO:0000256" key="1">
    <source>
        <dbReference type="ARBA" id="ARBA00005417"/>
    </source>
</evidence>
<evidence type="ECO:0000256" key="2">
    <source>
        <dbReference type="ARBA" id="ARBA00022448"/>
    </source>
</evidence>
<dbReference type="Pfam" id="PF14524">
    <property type="entry name" value="Wzt_C"/>
    <property type="match status" value="1"/>
</dbReference>
<evidence type="ECO:0000313" key="6">
    <source>
        <dbReference type="EMBL" id="RDJ00441.1"/>
    </source>
</evidence>
<dbReference type="InterPro" id="IPR003593">
    <property type="entry name" value="AAA+_ATPase"/>
</dbReference>
<dbReference type="InterPro" id="IPR003439">
    <property type="entry name" value="ABC_transporter-like_ATP-bd"/>
</dbReference>
<keyword evidence="2" id="KW-0813">Transport</keyword>
<dbReference type="PANTHER" id="PTHR46743:SF2">
    <property type="entry name" value="TEICHOIC ACIDS EXPORT ATP-BINDING PROTEIN TAGH"/>
    <property type="match status" value="1"/>
</dbReference>
<dbReference type="Pfam" id="PF00005">
    <property type="entry name" value="ABC_tran"/>
    <property type="match status" value="1"/>
</dbReference>
<dbReference type="CDD" id="cd03220">
    <property type="entry name" value="ABC_KpsT_Wzt"/>
    <property type="match status" value="1"/>
</dbReference>
<dbReference type="EMBL" id="QQSY01000001">
    <property type="protein sequence ID" value="RDJ00441.1"/>
    <property type="molecule type" value="Genomic_DNA"/>
</dbReference>
<dbReference type="GO" id="GO:0016887">
    <property type="term" value="F:ATP hydrolysis activity"/>
    <property type="evidence" value="ECO:0007669"/>
    <property type="project" value="InterPro"/>
</dbReference>
<feature type="domain" description="ABC transporter" evidence="5">
    <location>
        <begin position="31"/>
        <end position="250"/>
    </location>
</feature>
<dbReference type="GO" id="GO:0005524">
    <property type="term" value="F:ATP binding"/>
    <property type="evidence" value="ECO:0007669"/>
    <property type="project" value="UniProtKB-KW"/>
</dbReference>
<proteinExistence type="inferred from homology"/>
<dbReference type="Gene3D" id="3.40.50.300">
    <property type="entry name" value="P-loop containing nucleotide triphosphate hydrolases"/>
    <property type="match status" value="1"/>
</dbReference>
<dbReference type="InterPro" id="IPR029439">
    <property type="entry name" value="Wzt_C"/>
</dbReference>